<organism evidence="2 3">
    <name type="scientific">Dillenia turbinata</name>
    <dbReference type="NCBI Taxonomy" id="194707"/>
    <lineage>
        <taxon>Eukaryota</taxon>
        <taxon>Viridiplantae</taxon>
        <taxon>Streptophyta</taxon>
        <taxon>Embryophyta</taxon>
        <taxon>Tracheophyta</taxon>
        <taxon>Spermatophyta</taxon>
        <taxon>Magnoliopsida</taxon>
        <taxon>eudicotyledons</taxon>
        <taxon>Gunneridae</taxon>
        <taxon>Pentapetalae</taxon>
        <taxon>Dilleniales</taxon>
        <taxon>Dilleniaceae</taxon>
        <taxon>Dillenia</taxon>
    </lineage>
</organism>
<dbReference type="PANTHER" id="PTHR28498:SF1">
    <property type="entry name" value="ZINC FINGER SWIM DOMAIN-CONTAINING PROTEIN 7"/>
    <property type="match status" value="1"/>
</dbReference>
<feature type="domain" description="PPM-type phosphatase" evidence="1">
    <location>
        <begin position="1"/>
        <end position="125"/>
    </location>
</feature>
<accession>A0AAN8Z0K9</accession>
<proteinExistence type="predicted"/>
<dbReference type="Proteomes" id="UP001370490">
    <property type="component" value="Unassembled WGS sequence"/>
</dbReference>
<dbReference type="InterPro" id="IPR001932">
    <property type="entry name" value="PPM-type_phosphatase-like_dom"/>
</dbReference>
<evidence type="ECO:0000313" key="2">
    <source>
        <dbReference type="EMBL" id="KAK6916353.1"/>
    </source>
</evidence>
<evidence type="ECO:0000313" key="3">
    <source>
        <dbReference type="Proteomes" id="UP001370490"/>
    </source>
</evidence>
<keyword evidence="3" id="KW-1185">Reference proteome</keyword>
<dbReference type="InterPro" id="IPR036457">
    <property type="entry name" value="PPM-type-like_dom_sf"/>
</dbReference>
<dbReference type="PROSITE" id="PS51746">
    <property type="entry name" value="PPM_2"/>
    <property type="match status" value="1"/>
</dbReference>
<dbReference type="Pfam" id="PF00481">
    <property type="entry name" value="PP2C"/>
    <property type="match status" value="1"/>
</dbReference>
<dbReference type="SUPFAM" id="SSF81606">
    <property type="entry name" value="PP2C-like"/>
    <property type="match status" value="1"/>
</dbReference>
<dbReference type="EMBL" id="JBAMMX010000024">
    <property type="protein sequence ID" value="KAK6916353.1"/>
    <property type="molecule type" value="Genomic_DNA"/>
</dbReference>
<name>A0AAN8Z0K9_9MAGN</name>
<dbReference type="Gene3D" id="3.60.40.10">
    <property type="entry name" value="PPM-type phosphatase domain"/>
    <property type="match status" value="1"/>
</dbReference>
<protein>
    <submittedName>
        <fullName evidence="2">PPM-type phosphatase-like domain</fullName>
    </submittedName>
</protein>
<reference evidence="2 3" key="1">
    <citation type="submission" date="2023-12" db="EMBL/GenBank/DDBJ databases">
        <title>A high-quality genome assembly for Dillenia turbinata (Dilleniales).</title>
        <authorList>
            <person name="Chanderbali A."/>
        </authorList>
    </citation>
    <scope>NUCLEOTIDE SEQUENCE [LARGE SCALE GENOMIC DNA]</scope>
    <source>
        <strain evidence="2">LSX21</strain>
        <tissue evidence="2">Leaf</tissue>
    </source>
</reference>
<evidence type="ECO:0000259" key="1">
    <source>
        <dbReference type="PROSITE" id="PS51746"/>
    </source>
</evidence>
<gene>
    <name evidence="2" type="ORF">RJ641_019214</name>
</gene>
<sequence>MEPQIASVGSCCLVGAIANYQLYVANLGDSRVVLGRKDSKEVKKNSFVAVRLSTDHNVGDEEVRKEVMGESKREEDYYCFPEHYCACYSFFYDVVNKAARLAEAIEECTDLKVSDEELAILLSKL</sequence>
<dbReference type="PANTHER" id="PTHR28498">
    <property type="entry name" value="ZINC FINGER SWIM DOMAIN-CONTAINING PROTEIN 7"/>
    <property type="match status" value="1"/>
</dbReference>
<dbReference type="GO" id="GO:0097196">
    <property type="term" value="C:Shu complex"/>
    <property type="evidence" value="ECO:0007669"/>
    <property type="project" value="TreeGrafter"/>
</dbReference>
<dbReference type="AlphaFoldDB" id="A0AAN8Z0K9"/>
<dbReference type="GO" id="GO:0000724">
    <property type="term" value="P:double-strand break repair via homologous recombination"/>
    <property type="evidence" value="ECO:0007669"/>
    <property type="project" value="TreeGrafter"/>
</dbReference>
<comment type="caution">
    <text evidence="2">The sequence shown here is derived from an EMBL/GenBank/DDBJ whole genome shotgun (WGS) entry which is preliminary data.</text>
</comment>